<feature type="domain" description="AMP-dependent synthetase/ligase" evidence="3">
    <location>
        <begin position="47"/>
        <end position="440"/>
    </location>
</feature>
<dbReference type="RefSeq" id="WP_175195960.1">
    <property type="nucleotide sequence ID" value="NZ_CADIJO010000035.1"/>
</dbReference>
<reference evidence="5 6" key="1">
    <citation type="submission" date="2020-04" db="EMBL/GenBank/DDBJ databases">
        <authorList>
            <person name="De Canck E."/>
        </authorList>
    </citation>
    <scope>NUCLEOTIDE SEQUENCE [LARGE SCALE GENOMIC DNA]</scope>
    <source>
        <strain evidence="5 6">LMG 3458</strain>
    </source>
</reference>
<dbReference type="NCBIfam" id="NF005714">
    <property type="entry name" value="PRK07529.1"/>
    <property type="match status" value="1"/>
</dbReference>
<dbReference type="GO" id="GO:0031956">
    <property type="term" value="F:medium-chain fatty acid-CoA ligase activity"/>
    <property type="evidence" value="ECO:0007669"/>
    <property type="project" value="TreeGrafter"/>
</dbReference>
<comment type="similarity">
    <text evidence="1">Belongs to the ATP-dependent AMP-binding enzyme family.</text>
</comment>
<dbReference type="SUPFAM" id="SSF56801">
    <property type="entry name" value="Acetyl-CoA synthetase-like"/>
    <property type="match status" value="1"/>
</dbReference>
<accession>A0A6S7AR67</accession>
<dbReference type="InterPro" id="IPR020845">
    <property type="entry name" value="AMP-binding_CS"/>
</dbReference>
<sequence length="643" mass="67952">MTQAYAAPPIARPFSAPFPVKTAADVARLAARPLADTLTVQSTYEIFRNSAAAFGARTALTFLRSADPDDTPIHWSYNELLAGIHQTANLLHSLGVGPRDAVGVLLPGCLEYHLALWGTEAAGIVQPLNPLLTEDKLVSLLTTAGAKVLIAYGSDVECGAWSKALRLVERVPSLKTLLRVAPHDEAPDQCPALPDFAQDFNAARAGQPMDSLVSERVIRAEDVAAYFHTGGTTGAPKLAVHTHANQVFTAWAAVQLQGAGPGDVVINGYPLFHVAGVLPASLAALSAGVQTIIPTTLLLRNRDVLRNYWRLVERHCATSLQGVPTILAALADIPLAGADISSLRYCRTGAAPLPAELAARFERLFGLHVNESLGMTEMAGITSITPPGARFPVNCVGFPLPYVQVRVASLDTPAGQPARDLPPGQPGMLLFKSPNVIPGFLDPEDTARAFTDDGWLISGDVGVLDAEGRLHLQGRAKDLIIRSGHNIDPKTIEDALATHPAVHICAAVGAPDPYAGELPIAFVTLAEGADVSEADLVAYAAAHVDEGPARPKRVIVLEHMPMTNVGKIYKPDLRRLATAVSVQAVVERVLQSAGLPPDSAVLRVLADAQPDVAVEVDATAPAPLKEQLREALARLPVKVAVHG</sequence>
<evidence type="ECO:0000256" key="2">
    <source>
        <dbReference type="ARBA" id="ARBA00022598"/>
    </source>
</evidence>
<evidence type="ECO:0000256" key="1">
    <source>
        <dbReference type="ARBA" id="ARBA00006432"/>
    </source>
</evidence>
<evidence type="ECO:0000259" key="4">
    <source>
        <dbReference type="Pfam" id="PF13193"/>
    </source>
</evidence>
<organism evidence="5 6">
    <name type="scientific">Achromobacter deleyi</name>
    <dbReference type="NCBI Taxonomy" id="1353891"/>
    <lineage>
        <taxon>Bacteria</taxon>
        <taxon>Pseudomonadati</taxon>
        <taxon>Pseudomonadota</taxon>
        <taxon>Betaproteobacteria</taxon>
        <taxon>Burkholderiales</taxon>
        <taxon>Alcaligenaceae</taxon>
        <taxon>Achromobacter</taxon>
    </lineage>
</organism>
<dbReference type="PANTHER" id="PTHR43201">
    <property type="entry name" value="ACYL-COA SYNTHETASE"/>
    <property type="match status" value="1"/>
</dbReference>
<evidence type="ECO:0000313" key="6">
    <source>
        <dbReference type="Proteomes" id="UP000494111"/>
    </source>
</evidence>
<protein>
    <submittedName>
        <fullName evidence="5">2-succinylbenzoate--CoA ligase</fullName>
        <ecNumber evidence="5">6.2.1.26</ecNumber>
    </submittedName>
</protein>
<dbReference type="EC" id="6.2.1.26" evidence="5"/>
<evidence type="ECO:0000259" key="3">
    <source>
        <dbReference type="Pfam" id="PF00501"/>
    </source>
</evidence>
<dbReference type="Pfam" id="PF13193">
    <property type="entry name" value="AMP-binding_C"/>
    <property type="match status" value="1"/>
</dbReference>
<name>A0A6S7AR67_9BURK</name>
<dbReference type="PANTHER" id="PTHR43201:SF5">
    <property type="entry name" value="MEDIUM-CHAIN ACYL-COA LIGASE ACSF2, MITOCHONDRIAL"/>
    <property type="match status" value="1"/>
</dbReference>
<dbReference type="InterPro" id="IPR042099">
    <property type="entry name" value="ANL_N_sf"/>
</dbReference>
<dbReference type="GO" id="GO:0006631">
    <property type="term" value="P:fatty acid metabolic process"/>
    <property type="evidence" value="ECO:0007669"/>
    <property type="project" value="TreeGrafter"/>
</dbReference>
<dbReference type="GO" id="GO:0008756">
    <property type="term" value="F:o-succinylbenzoate-CoA ligase activity"/>
    <property type="evidence" value="ECO:0007669"/>
    <property type="project" value="UniProtKB-EC"/>
</dbReference>
<proteinExistence type="inferred from homology"/>
<dbReference type="Gene3D" id="3.30.300.30">
    <property type="match status" value="1"/>
</dbReference>
<dbReference type="Gene3D" id="3.40.50.12780">
    <property type="entry name" value="N-terminal domain of ligase-like"/>
    <property type="match status" value="1"/>
</dbReference>
<dbReference type="Proteomes" id="UP000494111">
    <property type="component" value="Unassembled WGS sequence"/>
</dbReference>
<gene>
    <name evidence="5" type="primary">menE</name>
    <name evidence="5" type="ORF">LMG3458_05750</name>
</gene>
<dbReference type="AlphaFoldDB" id="A0A6S7AR67"/>
<dbReference type="InterPro" id="IPR000873">
    <property type="entry name" value="AMP-dep_synth/lig_dom"/>
</dbReference>
<dbReference type="InterPro" id="IPR045851">
    <property type="entry name" value="AMP-bd_C_sf"/>
</dbReference>
<evidence type="ECO:0000313" key="5">
    <source>
        <dbReference type="EMBL" id="CAB3740691.1"/>
    </source>
</evidence>
<feature type="domain" description="AMP-binding enzyme C-terminal" evidence="4">
    <location>
        <begin position="492"/>
        <end position="567"/>
    </location>
</feature>
<dbReference type="InterPro" id="IPR025110">
    <property type="entry name" value="AMP-bd_C"/>
</dbReference>
<dbReference type="Pfam" id="PF00501">
    <property type="entry name" value="AMP-binding"/>
    <property type="match status" value="1"/>
</dbReference>
<dbReference type="EMBL" id="CADIJO010000035">
    <property type="protein sequence ID" value="CAB3740691.1"/>
    <property type="molecule type" value="Genomic_DNA"/>
</dbReference>
<keyword evidence="2 5" id="KW-0436">Ligase</keyword>
<dbReference type="PROSITE" id="PS00455">
    <property type="entry name" value="AMP_BINDING"/>
    <property type="match status" value="1"/>
</dbReference>